<dbReference type="PROSITE" id="PS50097">
    <property type="entry name" value="BTB"/>
    <property type="match status" value="1"/>
</dbReference>
<dbReference type="InterPro" id="IPR011333">
    <property type="entry name" value="SKP1/BTB/POZ_sf"/>
</dbReference>
<accession>A0A6A5VXG8</accession>
<dbReference type="OrthoDB" id="1022638at2759"/>
<gene>
    <name evidence="2" type="ORF">BU23DRAFT_594659</name>
</gene>
<dbReference type="CDD" id="cd18186">
    <property type="entry name" value="BTB_POZ_ZBTB_KLHL-like"/>
    <property type="match status" value="1"/>
</dbReference>
<evidence type="ECO:0000313" key="3">
    <source>
        <dbReference type="Proteomes" id="UP000800036"/>
    </source>
</evidence>
<dbReference type="PANTHER" id="PTHR47843">
    <property type="entry name" value="BTB DOMAIN-CONTAINING PROTEIN-RELATED"/>
    <property type="match status" value="1"/>
</dbReference>
<evidence type="ECO:0000313" key="2">
    <source>
        <dbReference type="EMBL" id="KAF1980462.1"/>
    </source>
</evidence>
<protein>
    <recommendedName>
        <fullName evidence="1">BTB domain-containing protein</fullName>
    </recommendedName>
</protein>
<sequence>MAHVNMYKSLLSPFDGGPSITSEPIKILIGKTEEVTYAPKQLLESSSDFFKKALQEEWLEGSEHIVKLPTSNLESFGIYVKWLYTGKCSAVFFFFLSETAEGRAPVWTRLGKCYAMGDFLQDFDFKDAVVDAFAAGILDTVACPLRLSNFIYPYSRKDSNHRIFARDLIVHVFIRKVMRFDFIQNLDTPREYRQDILQALVPLVDNRISKISVATFLARNSPCHFHDHGDAKPCYRKRFNP</sequence>
<feature type="domain" description="BTB" evidence="1">
    <location>
        <begin position="23"/>
        <end position="87"/>
    </location>
</feature>
<dbReference type="InterPro" id="IPR000210">
    <property type="entry name" value="BTB/POZ_dom"/>
</dbReference>
<dbReference type="AlphaFoldDB" id="A0A6A5VXG8"/>
<dbReference type="Gene3D" id="3.30.710.10">
    <property type="entry name" value="Potassium Channel Kv1.1, Chain A"/>
    <property type="match status" value="1"/>
</dbReference>
<name>A0A6A5VXG8_9PLEO</name>
<dbReference type="EMBL" id="ML976656">
    <property type="protein sequence ID" value="KAF1980462.1"/>
    <property type="molecule type" value="Genomic_DNA"/>
</dbReference>
<organism evidence="2 3">
    <name type="scientific">Bimuria novae-zelandiae CBS 107.79</name>
    <dbReference type="NCBI Taxonomy" id="1447943"/>
    <lineage>
        <taxon>Eukaryota</taxon>
        <taxon>Fungi</taxon>
        <taxon>Dikarya</taxon>
        <taxon>Ascomycota</taxon>
        <taxon>Pezizomycotina</taxon>
        <taxon>Dothideomycetes</taxon>
        <taxon>Pleosporomycetidae</taxon>
        <taxon>Pleosporales</taxon>
        <taxon>Massarineae</taxon>
        <taxon>Didymosphaeriaceae</taxon>
        <taxon>Bimuria</taxon>
    </lineage>
</organism>
<dbReference type="Proteomes" id="UP000800036">
    <property type="component" value="Unassembled WGS sequence"/>
</dbReference>
<reference evidence="2" key="1">
    <citation type="journal article" date="2020" name="Stud. Mycol.">
        <title>101 Dothideomycetes genomes: a test case for predicting lifestyles and emergence of pathogens.</title>
        <authorList>
            <person name="Haridas S."/>
            <person name="Albert R."/>
            <person name="Binder M."/>
            <person name="Bloem J."/>
            <person name="Labutti K."/>
            <person name="Salamov A."/>
            <person name="Andreopoulos B."/>
            <person name="Baker S."/>
            <person name="Barry K."/>
            <person name="Bills G."/>
            <person name="Bluhm B."/>
            <person name="Cannon C."/>
            <person name="Castanera R."/>
            <person name="Culley D."/>
            <person name="Daum C."/>
            <person name="Ezra D."/>
            <person name="Gonzalez J."/>
            <person name="Henrissat B."/>
            <person name="Kuo A."/>
            <person name="Liang C."/>
            <person name="Lipzen A."/>
            <person name="Lutzoni F."/>
            <person name="Magnuson J."/>
            <person name="Mondo S."/>
            <person name="Nolan M."/>
            <person name="Ohm R."/>
            <person name="Pangilinan J."/>
            <person name="Park H.-J."/>
            <person name="Ramirez L."/>
            <person name="Alfaro M."/>
            <person name="Sun H."/>
            <person name="Tritt A."/>
            <person name="Yoshinaga Y."/>
            <person name="Zwiers L.-H."/>
            <person name="Turgeon B."/>
            <person name="Goodwin S."/>
            <person name="Spatafora J."/>
            <person name="Crous P."/>
            <person name="Grigoriev I."/>
        </authorList>
    </citation>
    <scope>NUCLEOTIDE SEQUENCE</scope>
    <source>
        <strain evidence="2">CBS 107.79</strain>
    </source>
</reference>
<dbReference type="PANTHER" id="PTHR47843:SF2">
    <property type="entry name" value="BTB DOMAIN-CONTAINING PROTEIN"/>
    <property type="match status" value="1"/>
</dbReference>
<keyword evidence="3" id="KW-1185">Reference proteome</keyword>
<evidence type="ECO:0000259" key="1">
    <source>
        <dbReference type="PROSITE" id="PS50097"/>
    </source>
</evidence>
<dbReference type="SUPFAM" id="SSF54695">
    <property type="entry name" value="POZ domain"/>
    <property type="match status" value="1"/>
</dbReference>
<proteinExistence type="predicted"/>